<dbReference type="OrthoDB" id="8636442at2"/>
<proteinExistence type="predicted"/>
<dbReference type="Proteomes" id="UP000216857">
    <property type="component" value="Unassembled WGS sequence"/>
</dbReference>
<feature type="compositionally biased region" description="Basic and acidic residues" evidence="1">
    <location>
        <begin position="19"/>
        <end position="29"/>
    </location>
</feature>
<sequence>MSNRDTPRRPTNLSGQEEEALRTLEKGYDPDAGALPDKELPVHDDRDRKPGDDAMAPRGRDGAGRASADPLGDAERKGLLPPNDVATPPMDRPDDTGSTPANLDPDTRRRRP</sequence>
<name>A0A261RNL7_9BORD</name>
<evidence type="ECO:0000313" key="3">
    <source>
        <dbReference type="Proteomes" id="UP000216857"/>
    </source>
</evidence>
<gene>
    <name evidence="2" type="ORF">CAL26_04665</name>
</gene>
<accession>A0A261RNL7</accession>
<dbReference type="AlphaFoldDB" id="A0A261RNL7"/>
<dbReference type="EMBL" id="NEVJ01000001">
    <property type="protein sequence ID" value="OZI26619.1"/>
    <property type="molecule type" value="Genomic_DNA"/>
</dbReference>
<feature type="region of interest" description="Disordered" evidence="1">
    <location>
        <begin position="1"/>
        <end position="112"/>
    </location>
</feature>
<keyword evidence="3" id="KW-1185">Reference proteome</keyword>
<protein>
    <submittedName>
        <fullName evidence="2">Uncharacterized protein</fullName>
    </submittedName>
</protein>
<feature type="compositionally biased region" description="Basic and acidic residues" evidence="1">
    <location>
        <begin position="36"/>
        <end position="52"/>
    </location>
</feature>
<evidence type="ECO:0000256" key="1">
    <source>
        <dbReference type="SAM" id="MobiDB-lite"/>
    </source>
</evidence>
<organism evidence="2 3">
    <name type="scientific">Bordetella genomosp. 9</name>
    <dbReference type="NCBI Taxonomy" id="1416803"/>
    <lineage>
        <taxon>Bacteria</taxon>
        <taxon>Pseudomonadati</taxon>
        <taxon>Pseudomonadota</taxon>
        <taxon>Betaproteobacteria</taxon>
        <taxon>Burkholderiales</taxon>
        <taxon>Alcaligenaceae</taxon>
        <taxon>Bordetella</taxon>
    </lineage>
</organism>
<dbReference type="RefSeq" id="WP_094845713.1">
    <property type="nucleotide sequence ID" value="NZ_NEVJ01000001.1"/>
</dbReference>
<reference evidence="2" key="1">
    <citation type="submission" date="2017-05" db="EMBL/GenBank/DDBJ databases">
        <title>Complete and WGS of Bordetella genogroups.</title>
        <authorList>
            <person name="Spilker T."/>
            <person name="Lipuma J."/>
        </authorList>
    </citation>
    <scope>NUCLEOTIDE SEQUENCE</scope>
    <source>
        <strain evidence="2">AU21707</strain>
    </source>
</reference>
<evidence type="ECO:0000313" key="2">
    <source>
        <dbReference type="EMBL" id="OZI26619.1"/>
    </source>
</evidence>
<comment type="caution">
    <text evidence="2">The sequence shown here is derived from an EMBL/GenBank/DDBJ whole genome shotgun (WGS) entry which is preliminary data.</text>
</comment>